<organism evidence="1 2">
    <name type="scientific">Fragilariopsis cylindrus CCMP1102</name>
    <dbReference type="NCBI Taxonomy" id="635003"/>
    <lineage>
        <taxon>Eukaryota</taxon>
        <taxon>Sar</taxon>
        <taxon>Stramenopiles</taxon>
        <taxon>Ochrophyta</taxon>
        <taxon>Bacillariophyta</taxon>
        <taxon>Bacillariophyceae</taxon>
        <taxon>Bacillariophycidae</taxon>
        <taxon>Bacillariales</taxon>
        <taxon>Bacillariaceae</taxon>
        <taxon>Fragilariopsis</taxon>
    </lineage>
</organism>
<dbReference type="InterPro" id="IPR014710">
    <property type="entry name" value="RmlC-like_jellyroll"/>
</dbReference>
<evidence type="ECO:0000313" key="1">
    <source>
        <dbReference type="EMBL" id="OEU16149.1"/>
    </source>
</evidence>
<keyword evidence="2" id="KW-1185">Reference proteome</keyword>
<dbReference type="AlphaFoldDB" id="A0A1E7FDC0"/>
<accession>A0A1E7FDC0</accession>
<evidence type="ECO:0008006" key="3">
    <source>
        <dbReference type="Google" id="ProtNLM"/>
    </source>
</evidence>
<dbReference type="OrthoDB" id="424203at2759"/>
<dbReference type="EMBL" id="KV784358">
    <property type="protein sequence ID" value="OEU16149.1"/>
    <property type="molecule type" value="Genomic_DNA"/>
</dbReference>
<proteinExistence type="predicted"/>
<protein>
    <recommendedName>
        <fullName evidence="3">(S)-ureidoglycine aminohydrolase cupin domain-containing protein</fullName>
    </recommendedName>
</protein>
<evidence type="ECO:0000313" key="2">
    <source>
        <dbReference type="Proteomes" id="UP000095751"/>
    </source>
</evidence>
<name>A0A1E7FDC0_9STRA</name>
<dbReference type="KEGG" id="fcy:FRACYDRAFT_268896"/>
<sequence>MPSAVVKGVNVVELADLTIKEFHGGVSTKDPKLSAVHETITAASVSPWRCPEFTEYILVIEGEAHVETDAVQVVTAGSGVYLPRGCRVRVNFPGPAQVIAICLPAFSPTIEHAEQEGAVAVAPAHKTKDAPTLSQSVDVVKAPTLTITEYFGNVASKDGSLSACVSKVDEPCSEAWQCPEFAEWVLVLKGVLHLEHAEGTTVVPAGSGVYLAADERVKWIWPEACTYVPICMPAFTPDGCRREPEEGSAKDADPETMAELHKLHTAAGAK</sequence>
<dbReference type="SUPFAM" id="SSF51182">
    <property type="entry name" value="RmlC-like cupins"/>
    <property type="match status" value="2"/>
</dbReference>
<gene>
    <name evidence="1" type="ORF">FRACYDRAFT_268896</name>
</gene>
<dbReference type="Proteomes" id="UP000095751">
    <property type="component" value="Unassembled WGS sequence"/>
</dbReference>
<dbReference type="InParanoid" id="A0A1E7FDC0"/>
<dbReference type="Gene3D" id="2.60.120.10">
    <property type="entry name" value="Jelly Rolls"/>
    <property type="match status" value="2"/>
</dbReference>
<dbReference type="InterPro" id="IPR011051">
    <property type="entry name" value="RmlC_Cupin_sf"/>
</dbReference>
<reference evidence="1 2" key="1">
    <citation type="submission" date="2016-09" db="EMBL/GenBank/DDBJ databases">
        <title>Extensive genetic diversity and differential bi-allelic expression allows diatom success in the polar Southern Ocean.</title>
        <authorList>
            <consortium name="DOE Joint Genome Institute"/>
            <person name="Mock T."/>
            <person name="Otillar R.P."/>
            <person name="Strauss J."/>
            <person name="Dupont C."/>
            <person name="Frickenhaus S."/>
            <person name="Maumus F."/>
            <person name="Mcmullan M."/>
            <person name="Sanges R."/>
            <person name="Schmutz J."/>
            <person name="Toseland A."/>
            <person name="Valas R."/>
            <person name="Veluchamy A."/>
            <person name="Ward B.J."/>
            <person name="Allen A."/>
            <person name="Barry K."/>
            <person name="Falciatore A."/>
            <person name="Ferrante M."/>
            <person name="Fortunato A.E."/>
            <person name="Gloeckner G."/>
            <person name="Gruber A."/>
            <person name="Hipkin R."/>
            <person name="Janech M."/>
            <person name="Kroth P."/>
            <person name="Leese F."/>
            <person name="Lindquist E."/>
            <person name="Lyon B.R."/>
            <person name="Martin J."/>
            <person name="Mayer C."/>
            <person name="Parker M."/>
            <person name="Quesneville H."/>
            <person name="Raymond J."/>
            <person name="Uhlig C."/>
            <person name="Valentin K.U."/>
            <person name="Worden A.Z."/>
            <person name="Armbrust E.V."/>
            <person name="Bowler C."/>
            <person name="Green B."/>
            <person name="Moulton V."/>
            <person name="Van Oosterhout C."/>
            <person name="Grigoriev I."/>
        </authorList>
    </citation>
    <scope>NUCLEOTIDE SEQUENCE [LARGE SCALE GENOMIC DNA]</scope>
    <source>
        <strain evidence="1 2">CCMP1102</strain>
    </source>
</reference>